<protein>
    <submittedName>
        <fullName evidence="1">Uncharacterized protein</fullName>
    </submittedName>
</protein>
<proteinExistence type="predicted"/>
<evidence type="ECO:0000313" key="1">
    <source>
        <dbReference type="EMBL" id="PVU89691.1"/>
    </source>
</evidence>
<accession>A0A2T9YBJ1</accession>
<dbReference type="AlphaFoldDB" id="A0A2T9YBJ1"/>
<reference evidence="1 2" key="1">
    <citation type="journal article" date="2018" name="MBio">
        <title>Comparative Genomics Reveals the Core Gene Toolbox for the Fungus-Insect Symbiosis.</title>
        <authorList>
            <person name="Wang Y."/>
            <person name="Stata M."/>
            <person name="Wang W."/>
            <person name="Stajich J.E."/>
            <person name="White M.M."/>
            <person name="Moncalvo J.M."/>
        </authorList>
    </citation>
    <scope>NUCLEOTIDE SEQUENCE [LARGE SCALE GENOMIC DNA]</scope>
    <source>
        <strain evidence="1 2">SWE-8-4</strain>
    </source>
</reference>
<dbReference type="EMBL" id="MBFR01000303">
    <property type="protein sequence ID" value="PVU89691.1"/>
    <property type="molecule type" value="Genomic_DNA"/>
</dbReference>
<comment type="caution">
    <text evidence="1">The sequence shown here is derived from an EMBL/GenBank/DDBJ whole genome shotgun (WGS) entry which is preliminary data.</text>
</comment>
<sequence>MQLERLVCAGPFKGSRNLPISDTVVVTLYRRNKLKPLLKLRRQTAQLQTITQPQIISKVYKTPKHNNKKKLCKFQKTSPESNKILKEKILALLAKKAIEKEAGPTIKKKELQNRQITDNMLYDTHKLIHNFSGSQKCIHGNPNTLIMQEIPEVQLEKKSIYVLSTTIWPSISPYTFTKILYPLLE</sequence>
<name>A0A2T9YBJ1_9FUNG</name>
<organism evidence="1 2">
    <name type="scientific">Smittium simulii</name>
    <dbReference type="NCBI Taxonomy" id="133385"/>
    <lineage>
        <taxon>Eukaryota</taxon>
        <taxon>Fungi</taxon>
        <taxon>Fungi incertae sedis</taxon>
        <taxon>Zoopagomycota</taxon>
        <taxon>Kickxellomycotina</taxon>
        <taxon>Harpellomycetes</taxon>
        <taxon>Harpellales</taxon>
        <taxon>Legeriomycetaceae</taxon>
        <taxon>Smittium</taxon>
    </lineage>
</organism>
<evidence type="ECO:0000313" key="2">
    <source>
        <dbReference type="Proteomes" id="UP000245383"/>
    </source>
</evidence>
<keyword evidence="2" id="KW-1185">Reference proteome</keyword>
<dbReference type="Proteomes" id="UP000245383">
    <property type="component" value="Unassembled WGS sequence"/>
</dbReference>
<gene>
    <name evidence="1" type="ORF">BB561_005210</name>
</gene>